<dbReference type="Pfam" id="PF14903">
    <property type="entry name" value="WG_beta_rep"/>
    <property type="match status" value="2"/>
</dbReference>
<evidence type="ECO:0000259" key="1">
    <source>
        <dbReference type="Pfam" id="PF25135"/>
    </source>
</evidence>
<sequence length="834" mass="94312">MSHRVYLYNVSMPSQSHNADKMMMEWGYEMPLLLQPLLLKNGKIAGNNYNHHTEPGNAGLYYDAQAGIENLKRFYDFLEQQPLLIEDKAAFAEAKNKLVAYLEKLKLPYFHLDAWDVFNMDDIPHAEQAETWLVSIARNNELITNAMENGDISLLRYADLQDVNPAFKSFAELLNYKDYQYGWAHIWQSGEEDYEVEIFEENGLWGLKDEDGNLLLAPQFDEFYGFAAENLAVVTLGGKYGYVHKSGRIAIPLIWDDAFDFEYGTELAIVQLNDKFGLIDVQGRMVAPAQYESLELLDYSGYFTAKKDGKWGVLNDCSFVMIDFEFDEAFDSGNGFYHTAVKGQKNRKIFNEDFIYIGEYPLSALEPIGNGLILVKPHKHASHNTLYKKDGTILAAGFDKINRQTGLPNLLLLRKGKKHGALGLAQESLLLPYEYDALIEIQASGASNWVLARKDGQKGIFDGDTDHPSWLFPLDDYESIRWLYDNAFALRRGGLWGIGYTSENLISGFEFDLVVRKVPVNGFAYAFIGPEVYVGSKYGLARADKDLVMEDAQDQYYNYYFDDDARQRLLTYAAAASPDDVIVDEYTSVETLYNLGLAAYETGDFEKSIHYDTLAAEKGHPSSMNNLANLYYTVDGYLDDDKAFYWYEKGAMAGYTYAMNGLGVCYQTGVGTAPDAEKALYWLGKAADNGNALAYNNLGSVYYEGQLVPQDIDAALYYYEQGEAWGSPDNGWLGYLHEMKGNPERAFRYYWRDYEDGSGIGAFNLGICYSQGVGTTIDIAKPITYFKAAVERSYLYGHIELARIYGNEEDFRDEQLARQHIALAEQAGLDIPDE</sequence>
<protein>
    <recommendedName>
        <fullName evidence="1">DUF7822 domain-containing protein</fullName>
    </recommendedName>
</protein>
<dbReference type="SUPFAM" id="SSF81901">
    <property type="entry name" value="HCP-like"/>
    <property type="match status" value="1"/>
</dbReference>
<dbReference type="Pfam" id="PF08238">
    <property type="entry name" value="Sel1"/>
    <property type="match status" value="6"/>
</dbReference>
<dbReference type="PANTHER" id="PTHR11102">
    <property type="entry name" value="SEL-1-LIKE PROTEIN"/>
    <property type="match status" value="1"/>
</dbReference>
<dbReference type="InterPro" id="IPR050767">
    <property type="entry name" value="Sel1_AlgK"/>
</dbReference>
<reference evidence="2 3" key="1">
    <citation type="submission" date="2018-11" db="EMBL/GenBank/DDBJ databases">
        <title>Genome sequencing of Paenibacillus sp. KCOM 3021 (= ChDC PVNT-B20).</title>
        <authorList>
            <person name="Kook J.-K."/>
            <person name="Park S.-N."/>
            <person name="Lim Y.K."/>
        </authorList>
    </citation>
    <scope>NUCLEOTIDE SEQUENCE [LARGE SCALE GENOMIC DNA]</scope>
    <source>
        <strain evidence="2 3">KCOM 3021</strain>
    </source>
</reference>
<dbReference type="Proteomes" id="UP000267017">
    <property type="component" value="Unassembled WGS sequence"/>
</dbReference>
<accession>A0A3P3U5S4</accession>
<proteinExistence type="predicted"/>
<dbReference type="InterPro" id="IPR006597">
    <property type="entry name" value="Sel1-like"/>
</dbReference>
<feature type="domain" description="DUF7822" evidence="1">
    <location>
        <begin position="22"/>
        <end position="147"/>
    </location>
</feature>
<organism evidence="2 3">
    <name type="scientific">Paenibacillus oralis</name>
    <dbReference type="NCBI Taxonomy" id="2490856"/>
    <lineage>
        <taxon>Bacteria</taxon>
        <taxon>Bacillati</taxon>
        <taxon>Bacillota</taxon>
        <taxon>Bacilli</taxon>
        <taxon>Bacillales</taxon>
        <taxon>Paenibacillaceae</taxon>
        <taxon>Paenibacillus</taxon>
    </lineage>
</organism>
<dbReference type="PANTHER" id="PTHR11102:SF160">
    <property type="entry name" value="ERAD-ASSOCIATED E3 UBIQUITIN-PROTEIN LIGASE COMPONENT HRD3"/>
    <property type="match status" value="1"/>
</dbReference>
<dbReference type="SMART" id="SM00671">
    <property type="entry name" value="SEL1"/>
    <property type="match status" value="5"/>
</dbReference>
<evidence type="ECO:0000313" key="3">
    <source>
        <dbReference type="Proteomes" id="UP000267017"/>
    </source>
</evidence>
<dbReference type="Pfam" id="PF25135">
    <property type="entry name" value="DUF7822"/>
    <property type="match status" value="1"/>
</dbReference>
<dbReference type="InterPro" id="IPR011990">
    <property type="entry name" value="TPR-like_helical_dom_sf"/>
</dbReference>
<comment type="caution">
    <text evidence="2">The sequence shown here is derived from an EMBL/GenBank/DDBJ whole genome shotgun (WGS) entry which is preliminary data.</text>
</comment>
<dbReference type="RefSeq" id="WP_128633521.1">
    <property type="nucleotide sequence ID" value="NZ_RRCN01000001.1"/>
</dbReference>
<evidence type="ECO:0000313" key="2">
    <source>
        <dbReference type="EMBL" id="RRJ65721.1"/>
    </source>
</evidence>
<dbReference type="InterPro" id="IPR032774">
    <property type="entry name" value="WG_beta_rep"/>
</dbReference>
<dbReference type="EMBL" id="RRCN01000001">
    <property type="protein sequence ID" value="RRJ65721.1"/>
    <property type="molecule type" value="Genomic_DNA"/>
</dbReference>
<dbReference type="Gene3D" id="1.25.40.10">
    <property type="entry name" value="Tetratricopeptide repeat domain"/>
    <property type="match status" value="1"/>
</dbReference>
<dbReference type="InterPro" id="IPR056724">
    <property type="entry name" value="DUF7822"/>
</dbReference>
<dbReference type="AlphaFoldDB" id="A0A3P3U5S4"/>
<keyword evidence="3" id="KW-1185">Reference proteome</keyword>
<dbReference type="SUPFAM" id="SSF69360">
    <property type="entry name" value="Cell wall binding repeat"/>
    <property type="match status" value="1"/>
</dbReference>
<name>A0A3P3U5S4_9BACL</name>
<dbReference type="OrthoDB" id="210273at2"/>
<gene>
    <name evidence="2" type="ORF">EHV15_24480</name>
</gene>